<keyword evidence="1" id="KW-0732">Signal</keyword>
<dbReference type="EMBL" id="JAHSPG010000002">
    <property type="protein sequence ID" value="MBV4356176.1"/>
    <property type="molecule type" value="Genomic_DNA"/>
</dbReference>
<proteinExistence type="predicted"/>
<evidence type="ECO:0000313" key="2">
    <source>
        <dbReference type="EMBL" id="MBV4356176.1"/>
    </source>
</evidence>
<dbReference type="AlphaFoldDB" id="A0A9E2W783"/>
<feature type="signal peptide" evidence="1">
    <location>
        <begin position="1"/>
        <end position="24"/>
    </location>
</feature>
<sequence length="215" mass="24363">MKHLKTTLIFSVLLTVFSFGAVYAQIPTPKDVFTTDQPITYLGIDFSNARLIGDTIFSITDLPTKFEAINNVPVNEAKKYDIGAALKKTHITNDLTVVKELNDKTDPSTFLSSKDADFMRFKEADISKIVSGYNFKGKTGVGLVFIAEGLSKRQERASMYLTFVDMKTNKVIYTERMEGKAGGFGYRNYWVKPVWSIIDEIKKHKDEEWIAKFSK</sequence>
<feature type="chain" id="PRO_5038694528" description="DUF4410 domain-containing protein" evidence="1">
    <location>
        <begin position="25"/>
        <end position="215"/>
    </location>
</feature>
<organism evidence="2 3">
    <name type="scientific">Pinibacter aurantiacus</name>
    <dbReference type="NCBI Taxonomy" id="2851599"/>
    <lineage>
        <taxon>Bacteria</taxon>
        <taxon>Pseudomonadati</taxon>
        <taxon>Bacteroidota</taxon>
        <taxon>Chitinophagia</taxon>
        <taxon>Chitinophagales</taxon>
        <taxon>Chitinophagaceae</taxon>
        <taxon>Pinibacter</taxon>
    </lineage>
</organism>
<keyword evidence="3" id="KW-1185">Reference proteome</keyword>
<dbReference type="Proteomes" id="UP000812270">
    <property type="component" value="Unassembled WGS sequence"/>
</dbReference>
<dbReference type="RefSeq" id="WP_217789739.1">
    <property type="nucleotide sequence ID" value="NZ_JAHSPG010000002.1"/>
</dbReference>
<protein>
    <recommendedName>
        <fullName evidence="4">DUF4410 domain-containing protein</fullName>
    </recommendedName>
</protein>
<accession>A0A9E2W783</accession>
<comment type="caution">
    <text evidence="2">The sequence shown here is derived from an EMBL/GenBank/DDBJ whole genome shotgun (WGS) entry which is preliminary data.</text>
</comment>
<name>A0A9E2W783_9BACT</name>
<evidence type="ECO:0000313" key="3">
    <source>
        <dbReference type="Proteomes" id="UP000812270"/>
    </source>
</evidence>
<evidence type="ECO:0008006" key="4">
    <source>
        <dbReference type="Google" id="ProtNLM"/>
    </source>
</evidence>
<gene>
    <name evidence="2" type="ORF">KTO63_03385</name>
</gene>
<evidence type="ECO:0000256" key="1">
    <source>
        <dbReference type="SAM" id="SignalP"/>
    </source>
</evidence>
<reference evidence="2" key="1">
    <citation type="submission" date="2021-06" db="EMBL/GenBank/DDBJ databases">
        <authorList>
            <person name="Huq M.A."/>
        </authorList>
    </citation>
    <scope>NUCLEOTIDE SEQUENCE</scope>
    <source>
        <strain evidence="2">MAH-26</strain>
    </source>
</reference>